<evidence type="ECO:0000313" key="6">
    <source>
        <dbReference type="EMBL" id="EAJ1254981.1"/>
    </source>
</evidence>
<evidence type="ECO:0000256" key="1">
    <source>
        <dbReference type="ARBA" id="ARBA00004141"/>
    </source>
</evidence>
<accession>A0A7U8AR63</accession>
<dbReference type="EMBL" id="AABVCV010000014">
    <property type="protein sequence ID" value="EAJ1254981.1"/>
    <property type="molecule type" value="Genomic_DNA"/>
</dbReference>
<feature type="transmembrane region" description="Helical" evidence="5">
    <location>
        <begin position="29"/>
        <end position="46"/>
    </location>
</feature>
<dbReference type="GO" id="GO:0016020">
    <property type="term" value="C:membrane"/>
    <property type="evidence" value="ECO:0007669"/>
    <property type="project" value="UniProtKB-SubCell"/>
</dbReference>
<dbReference type="InterPro" id="IPR007688">
    <property type="entry name" value="Conjugal_tfr_TrbL/VirB6"/>
</dbReference>
<feature type="transmembrane region" description="Helical" evidence="5">
    <location>
        <begin position="67"/>
        <end position="88"/>
    </location>
</feature>
<organism evidence="6 7">
    <name type="scientific">Campylobacter lari</name>
    <dbReference type="NCBI Taxonomy" id="201"/>
    <lineage>
        <taxon>Bacteria</taxon>
        <taxon>Pseudomonadati</taxon>
        <taxon>Campylobacterota</taxon>
        <taxon>Epsilonproteobacteria</taxon>
        <taxon>Campylobacterales</taxon>
        <taxon>Campylobacteraceae</taxon>
        <taxon>Campylobacter</taxon>
    </lineage>
</organism>
<feature type="transmembrane region" description="Helical" evidence="5">
    <location>
        <begin position="232"/>
        <end position="253"/>
    </location>
</feature>
<dbReference type="Pfam" id="PF04610">
    <property type="entry name" value="TrbL"/>
    <property type="match status" value="1"/>
</dbReference>
<evidence type="ECO:0000313" key="7">
    <source>
        <dbReference type="Proteomes" id="UP000533324"/>
    </source>
</evidence>
<protein>
    <submittedName>
        <fullName evidence="6">Type IV secretion system protein</fullName>
    </submittedName>
</protein>
<feature type="transmembrane region" description="Helical" evidence="5">
    <location>
        <begin position="149"/>
        <end position="174"/>
    </location>
</feature>
<name>A0A7U8AR63_CAMLA</name>
<evidence type="ECO:0000256" key="4">
    <source>
        <dbReference type="ARBA" id="ARBA00023136"/>
    </source>
</evidence>
<dbReference type="GO" id="GO:0030255">
    <property type="term" value="P:protein secretion by the type IV secretion system"/>
    <property type="evidence" value="ECO:0007669"/>
    <property type="project" value="InterPro"/>
</dbReference>
<feature type="transmembrane region" description="Helical" evidence="5">
    <location>
        <begin position="186"/>
        <end position="211"/>
    </location>
</feature>
<feature type="transmembrane region" description="Helical" evidence="5">
    <location>
        <begin position="122"/>
        <end position="142"/>
    </location>
</feature>
<keyword evidence="2 5" id="KW-0812">Transmembrane</keyword>
<reference evidence="6 7" key="1">
    <citation type="submission" date="2018-05" db="EMBL/GenBank/DDBJ databases">
        <authorList>
            <consortium name="PulseNet: The National Subtyping Network for Foodborne Disease Surveillance"/>
            <person name="Tarr C.L."/>
            <person name="Trees E."/>
            <person name="Katz L.S."/>
            <person name="Carleton-Romer H.A."/>
            <person name="Stroika S."/>
            <person name="Kucerova Z."/>
            <person name="Roache K.F."/>
            <person name="Sabol A.L."/>
            <person name="Besser J."/>
            <person name="Gerner-Smidt P."/>
        </authorList>
    </citation>
    <scope>NUCLEOTIDE SEQUENCE [LARGE SCALE GENOMIC DNA]</scope>
    <source>
        <strain evidence="6 7">1988D-2602</strain>
    </source>
</reference>
<gene>
    <name evidence="6" type="ORF">A0Y59_07345</name>
</gene>
<comment type="caution">
    <text evidence="6">The sequence shown here is derived from an EMBL/GenBank/DDBJ whole genome shotgun (WGS) entry which is preliminary data.</text>
</comment>
<dbReference type="Proteomes" id="UP000533324">
    <property type="component" value="Unassembled WGS sequence"/>
</dbReference>
<keyword evidence="3 5" id="KW-1133">Transmembrane helix</keyword>
<evidence type="ECO:0000256" key="5">
    <source>
        <dbReference type="SAM" id="Phobius"/>
    </source>
</evidence>
<sequence length="336" mass="36592">MQSDFFFRLGNATHAILEVVRNAALSEKMTQLAVLFSITLVITIMYKGYEILFGRSQSPTKEVMWDLAAKAMIITFALNIGGWLTLVINAMDGFHEWAGGSLSMYKQIDIIFNEVRNLADSIWAKAGGFSIIVAAFSIAMIYTGFGIAVLPALVVINATAFTQTILVIAAPLMFYCLLYKSTKNVFTQWLALLISNTLLVLFMSLFFKVFAKQIYRFVRSSQDQYTSANTDSFFIGISMIFSSVLLVAMVFVAKVFAEKVGSVALDSAMQSVFSRISNPISSVAGKTLGNLFGHAQKGGSKMAEGAYSAMKSGASVAGANAMSLGKSILQRMRNEA</sequence>
<proteinExistence type="predicted"/>
<dbReference type="AlphaFoldDB" id="A0A7U8AR63"/>
<keyword evidence="4 5" id="KW-0472">Membrane</keyword>
<evidence type="ECO:0000256" key="2">
    <source>
        <dbReference type="ARBA" id="ARBA00022692"/>
    </source>
</evidence>
<evidence type="ECO:0000256" key="3">
    <source>
        <dbReference type="ARBA" id="ARBA00022989"/>
    </source>
</evidence>
<comment type="subcellular location">
    <subcellularLocation>
        <location evidence="1">Membrane</location>
        <topology evidence="1">Multi-pass membrane protein</topology>
    </subcellularLocation>
</comment>